<dbReference type="SMART" id="SM00249">
    <property type="entry name" value="PHD"/>
    <property type="match status" value="1"/>
</dbReference>
<evidence type="ECO:0000256" key="2">
    <source>
        <dbReference type="ARBA" id="ARBA00004514"/>
    </source>
</evidence>
<accession>A0A3M7S9P0</accession>
<evidence type="ECO:0000256" key="12">
    <source>
        <dbReference type="ARBA" id="ARBA00023187"/>
    </source>
</evidence>
<feature type="binding site" evidence="16">
    <location>
        <position position="305"/>
    </location>
    <ligand>
        <name>Zn(2+)</name>
        <dbReference type="ChEBI" id="CHEBI:29105"/>
        <label>1</label>
    </ligand>
</feature>
<dbReference type="InterPro" id="IPR001163">
    <property type="entry name" value="Sm_dom_euk/arc"/>
</dbReference>
<dbReference type="FunFam" id="2.30.30.100:FF:000069">
    <property type="entry name" value="Small nuclear ribonucleoprotein Sm D2"/>
    <property type="match status" value="1"/>
</dbReference>
<evidence type="ECO:0000256" key="1">
    <source>
        <dbReference type="ARBA" id="ARBA00004123"/>
    </source>
</evidence>
<evidence type="ECO:0000313" key="21">
    <source>
        <dbReference type="EMBL" id="RNA32288.1"/>
    </source>
</evidence>
<dbReference type="Gene3D" id="6.10.140.1740">
    <property type="match status" value="1"/>
</dbReference>
<dbReference type="GO" id="GO:0006355">
    <property type="term" value="P:regulation of DNA-templated transcription"/>
    <property type="evidence" value="ECO:0007669"/>
    <property type="project" value="TreeGrafter"/>
</dbReference>
<keyword evidence="11 18" id="KW-0156">Chromatin regulator</keyword>
<comment type="similarity">
    <text evidence="4 18">Belongs to the ING family.</text>
</comment>
<dbReference type="GO" id="GO:0003723">
    <property type="term" value="F:RNA binding"/>
    <property type="evidence" value="ECO:0007669"/>
    <property type="project" value="InterPro"/>
</dbReference>
<dbReference type="GO" id="GO:0008270">
    <property type="term" value="F:zinc ion binding"/>
    <property type="evidence" value="ECO:0007669"/>
    <property type="project" value="UniProtKB-KW"/>
</dbReference>
<dbReference type="STRING" id="10195.A0A3M7S9P0"/>
<keyword evidence="6" id="KW-0507">mRNA processing</keyword>
<feature type="domain" description="Sm" evidence="20">
    <location>
        <begin position="28"/>
        <end position="114"/>
    </location>
</feature>
<keyword evidence="14" id="KW-0687">Ribonucleoprotein</keyword>
<dbReference type="InterPro" id="IPR042020">
    <property type="entry name" value="ING3_PHD"/>
</dbReference>
<keyword evidence="12" id="KW-0508">mRNA splicing</keyword>
<dbReference type="OrthoDB" id="5411773at2759"/>
<dbReference type="Proteomes" id="UP000276133">
    <property type="component" value="Unassembled WGS sequence"/>
</dbReference>
<keyword evidence="5" id="KW-0963">Cytoplasm</keyword>
<keyword evidence="10 16" id="KW-0862">Zinc</keyword>
<dbReference type="Pfam" id="PF01423">
    <property type="entry name" value="LSM"/>
    <property type="match status" value="1"/>
</dbReference>
<feature type="site" description="Histone H3K4me3 binding" evidence="15">
    <location>
        <position position="302"/>
    </location>
</feature>
<evidence type="ECO:0000256" key="17">
    <source>
        <dbReference type="PROSITE-ProRule" id="PRU00146"/>
    </source>
</evidence>
<dbReference type="GO" id="GO:0097525">
    <property type="term" value="C:spliceosomal snRNP complex"/>
    <property type="evidence" value="ECO:0007669"/>
    <property type="project" value="UniProtKB-ARBA"/>
</dbReference>
<evidence type="ECO:0000256" key="8">
    <source>
        <dbReference type="ARBA" id="ARBA00022728"/>
    </source>
</evidence>
<dbReference type="Gene3D" id="2.30.30.100">
    <property type="match status" value="1"/>
</dbReference>
<evidence type="ECO:0000256" key="5">
    <source>
        <dbReference type="ARBA" id="ARBA00022490"/>
    </source>
</evidence>
<evidence type="ECO:0000256" key="18">
    <source>
        <dbReference type="RuleBase" id="RU361213"/>
    </source>
</evidence>
<dbReference type="GO" id="GO:0006325">
    <property type="term" value="P:chromatin organization"/>
    <property type="evidence" value="ECO:0007669"/>
    <property type="project" value="UniProtKB-KW"/>
</dbReference>
<dbReference type="FunFam" id="3.30.40.10:FF:000016">
    <property type="entry name" value="Inhibitor of growth protein"/>
    <property type="match status" value="1"/>
</dbReference>
<comment type="domain">
    <text evidence="18">The PHD-type zinc finger mediates the binding to H3K4me3.</text>
</comment>
<comment type="subunit">
    <text evidence="18">Component of an histone acetyltransferase complex. Interacts with H3K4me3 and to a lesser extent with H3K4me2.</text>
</comment>
<keyword evidence="7 16" id="KW-0479">Metal-binding</keyword>
<gene>
    <name evidence="21" type="ORF">BpHYR1_020794</name>
</gene>
<dbReference type="InterPro" id="IPR027248">
    <property type="entry name" value="Sm_D2"/>
</dbReference>
<feature type="site" description="Histone H3K4me3 binding" evidence="15">
    <location>
        <position position="313"/>
    </location>
</feature>
<evidence type="ECO:0000256" key="15">
    <source>
        <dbReference type="PIRSR" id="PIRSR628651-50"/>
    </source>
</evidence>
<evidence type="ECO:0000256" key="10">
    <source>
        <dbReference type="ARBA" id="ARBA00022833"/>
    </source>
</evidence>
<evidence type="ECO:0000256" key="3">
    <source>
        <dbReference type="ARBA" id="ARBA00008146"/>
    </source>
</evidence>
<dbReference type="SUPFAM" id="SSF50182">
    <property type="entry name" value="Sm-like ribonucleoproteins"/>
    <property type="match status" value="1"/>
</dbReference>
<dbReference type="AlphaFoldDB" id="A0A3M7S9P0"/>
<dbReference type="PANTHER" id="PTHR10333">
    <property type="entry name" value="INHIBITOR OF GROWTH PROTEIN"/>
    <property type="match status" value="1"/>
</dbReference>
<feature type="binding site" evidence="16">
    <location>
        <position position="303"/>
    </location>
    <ligand>
        <name>Zn(2+)</name>
        <dbReference type="ChEBI" id="CHEBI:29105"/>
        <label>1</label>
    </ligand>
</feature>
<evidence type="ECO:0000259" key="20">
    <source>
        <dbReference type="PROSITE" id="PS52002"/>
    </source>
</evidence>
<feature type="site" description="Histone H3K4me3 binding" evidence="15">
    <location>
        <position position="317"/>
    </location>
</feature>
<proteinExistence type="inferred from homology"/>
<evidence type="ECO:0000256" key="11">
    <source>
        <dbReference type="ARBA" id="ARBA00022853"/>
    </source>
</evidence>
<dbReference type="SUPFAM" id="SSF57903">
    <property type="entry name" value="FYVE/PHD zinc finger"/>
    <property type="match status" value="1"/>
</dbReference>
<evidence type="ECO:0000256" key="4">
    <source>
        <dbReference type="ARBA" id="ARBA00010210"/>
    </source>
</evidence>
<feature type="binding site" evidence="16">
    <location>
        <position position="321"/>
    </location>
    <ligand>
        <name>Zn(2+)</name>
        <dbReference type="ChEBI" id="CHEBI:29105"/>
        <label>2</label>
    </ligand>
</feature>
<keyword evidence="13 18" id="KW-0539">Nucleus</keyword>
<feature type="site" description="Histone H3K4me3 binding" evidence="15">
    <location>
        <position position="325"/>
    </location>
</feature>
<sequence>MSVQKPKSEMTPEELAKLEEEEFNTGPLSVLTQSVKNNTQVLINCRNNKKLLGRVKAFDRHFNLVLENVKEMWTEIPKSGKGQKKSKPVNKDRYISKMFLRGDSMASAQPYLEHFLDNLENLSPELTRNFKLIYEIDLRVHNTLKEIEKLKKELIGNFKSYDQQTKADKMKIIDKGYEKVRHFADEKVQLANQTYELVDKHIRRLDTDLAKFEAELKERSSHRRSGDFFEAFDSADVSMSAHNVSTTSTTSLDGKRKKKKVEQPPVIMEEAEAGLPISSLALTLAQPADVLDMPVDPNEPTYCLCNQVSYGEMIGCDNPECPIEWFHFGCVGLANKPKGKWYCPMCAEKRKKT</sequence>
<evidence type="ECO:0000256" key="14">
    <source>
        <dbReference type="ARBA" id="ARBA00023274"/>
    </source>
</evidence>
<evidence type="ECO:0000259" key="19">
    <source>
        <dbReference type="PROSITE" id="PS50016"/>
    </source>
</evidence>
<comment type="function">
    <text evidence="18">Component of an histone acetyltransferase complex.</text>
</comment>
<protein>
    <recommendedName>
        <fullName evidence="18">Inhibitor of growth protein</fullName>
    </recommendedName>
</protein>
<dbReference type="SMART" id="SM00651">
    <property type="entry name" value="Sm"/>
    <property type="match status" value="1"/>
</dbReference>
<keyword evidence="8" id="KW-0747">Spliceosome</keyword>
<dbReference type="PROSITE" id="PS01359">
    <property type="entry name" value="ZF_PHD_1"/>
    <property type="match status" value="1"/>
</dbReference>
<feature type="binding site" evidence="16">
    <location>
        <position position="330"/>
    </location>
    <ligand>
        <name>Zn(2+)</name>
        <dbReference type="ChEBI" id="CHEBI:29105"/>
        <label>1</label>
    </ligand>
</feature>
<dbReference type="GO" id="GO:0000398">
    <property type="term" value="P:mRNA splicing, via spliceosome"/>
    <property type="evidence" value="ECO:0007669"/>
    <property type="project" value="UniProtKB-ARBA"/>
</dbReference>
<evidence type="ECO:0000256" key="16">
    <source>
        <dbReference type="PIRSR" id="PIRSR628651-51"/>
    </source>
</evidence>
<reference evidence="21 22" key="1">
    <citation type="journal article" date="2018" name="Sci. Rep.">
        <title>Genomic signatures of local adaptation to the degree of environmental predictability in rotifers.</title>
        <authorList>
            <person name="Franch-Gras L."/>
            <person name="Hahn C."/>
            <person name="Garcia-Roger E.M."/>
            <person name="Carmona M.J."/>
            <person name="Serra M."/>
            <person name="Gomez A."/>
        </authorList>
    </citation>
    <scope>NUCLEOTIDE SEQUENCE [LARGE SCALE GENOMIC DNA]</scope>
    <source>
        <strain evidence="21">HYR1</strain>
    </source>
</reference>
<comment type="similarity">
    <text evidence="3">Belongs to the snRNP core protein family.</text>
</comment>
<dbReference type="InterPro" id="IPR001965">
    <property type="entry name" value="Znf_PHD"/>
</dbReference>
<dbReference type="InterPro" id="IPR019787">
    <property type="entry name" value="Znf_PHD-finger"/>
</dbReference>
<dbReference type="EMBL" id="REGN01001820">
    <property type="protein sequence ID" value="RNA32288.1"/>
    <property type="molecule type" value="Genomic_DNA"/>
</dbReference>
<evidence type="ECO:0000256" key="7">
    <source>
        <dbReference type="ARBA" id="ARBA00022723"/>
    </source>
</evidence>
<evidence type="ECO:0000313" key="22">
    <source>
        <dbReference type="Proteomes" id="UP000276133"/>
    </source>
</evidence>
<evidence type="ECO:0000256" key="13">
    <source>
        <dbReference type="ARBA" id="ARBA00023242"/>
    </source>
</evidence>
<evidence type="ECO:0000256" key="6">
    <source>
        <dbReference type="ARBA" id="ARBA00022664"/>
    </source>
</evidence>
<dbReference type="CDD" id="cd15585">
    <property type="entry name" value="PHD_ING3"/>
    <property type="match status" value="1"/>
</dbReference>
<feature type="domain" description="PHD-type" evidence="19">
    <location>
        <begin position="300"/>
        <end position="349"/>
    </location>
</feature>
<dbReference type="GO" id="GO:0005829">
    <property type="term" value="C:cytosol"/>
    <property type="evidence" value="ECO:0007669"/>
    <property type="project" value="UniProtKB-SubCell"/>
</dbReference>
<dbReference type="PROSITE" id="PS50016">
    <property type="entry name" value="ZF_PHD_2"/>
    <property type="match status" value="1"/>
</dbReference>
<feature type="binding site" evidence="16">
    <location>
        <position position="343"/>
    </location>
    <ligand>
        <name>Zn(2+)</name>
        <dbReference type="ChEBI" id="CHEBI:29105"/>
        <label>2</label>
    </ligand>
</feature>
<feature type="binding site" evidence="16">
    <location>
        <position position="316"/>
    </location>
    <ligand>
        <name>Zn(2+)</name>
        <dbReference type="ChEBI" id="CHEBI:29105"/>
        <label>2</label>
    </ligand>
</feature>
<dbReference type="PROSITE" id="PS52002">
    <property type="entry name" value="SM"/>
    <property type="match status" value="1"/>
</dbReference>
<feature type="binding site" evidence="16">
    <location>
        <position position="327"/>
    </location>
    <ligand>
        <name>Zn(2+)</name>
        <dbReference type="ChEBI" id="CHEBI:29105"/>
        <label>1</label>
    </ligand>
</feature>
<dbReference type="InterPro" id="IPR019786">
    <property type="entry name" value="Zinc_finger_PHD-type_CS"/>
</dbReference>
<dbReference type="SMART" id="SM01408">
    <property type="entry name" value="ING"/>
    <property type="match status" value="1"/>
</dbReference>
<dbReference type="InterPro" id="IPR024610">
    <property type="entry name" value="ING_N_histone-binding"/>
</dbReference>
<feature type="binding site" evidence="16">
    <location>
        <position position="346"/>
    </location>
    <ligand>
        <name>Zn(2+)</name>
        <dbReference type="ChEBI" id="CHEBI:29105"/>
        <label>2</label>
    </ligand>
</feature>
<evidence type="ECO:0000256" key="9">
    <source>
        <dbReference type="ARBA" id="ARBA00022771"/>
    </source>
</evidence>
<comment type="subcellular location">
    <subcellularLocation>
        <location evidence="2">Cytoplasm</location>
        <location evidence="2">Cytosol</location>
    </subcellularLocation>
    <subcellularLocation>
        <location evidence="1 18">Nucleus</location>
    </subcellularLocation>
</comment>
<keyword evidence="9 17" id="KW-0863">Zinc-finger</keyword>
<dbReference type="InterPro" id="IPR047575">
    <property type="entry name" value="Sm"/>
</dbReference>
<dbReference type="InterPro" id="IPR011011">
    <property type="entry name" value="Znf_FYVE_PHD"/>
</dbReference>
<dbReference type="Pfam" id="PF12998">
    <property type="entry name" value="ING"/>
    <property type="match status" value="1"/>
</dbReference>
<comment type="caution">
    <text evidence="21">The sequence shown here is derived from an EMBL/GenBank/DDBJ whole genome shotgun (WGS) entry which is preliminary data.</text>
</comment>
<organism evidence="21 22">
    <name type="scientific">Brachionus plicatilis</name>
    <name type="common">Marine rotifer</name>
    <name type="synonym">Brachionus muelleri</name>
    <dbReference type="NCBI Taxonomy" id="10195"/>
    <lineage>
        <taxon>Eukaryota</taxon>
        <taxon>Metazoa</taxon>
        <taxon>Spiralia</taxon>
        <taxon>Gnathifera</taxon>
        <taxon>Rotifera</taxon>
        <taxon>Eurotatoria</taxon>
        <taxon>Monogononta</taxon>
        <taxon>Pseudotrocha</taxon>
        <taxon>Ploima</taxon>
        <taxon>Brachionidae</taxon>
        <taxon>Brachionus</taxon>
    </lineage>
</organism>
<dbReference type="PANTHER" id="PTHR10333:SF42">
    <property type="entry name" value="INHIBITOR OF GROWTH PROTEIN 5"/>
    <property type="match status" value="1"/>
</dbReference>
<dbReference type="InterPro" id="IPR028651">
    <property type="entry name" value="ING_fam"/>
</dbReference>
<dbReference type="CDD" id="cd01720">
    <property type="entry name" value="Sm_D2"/>
    <property type="match status" value="1"/>
</dbReference>
<dbReference type="InterPro" id="IPR010920">
    <property type="entry name" value="LSM_dom_sf"/>
</dbReference>
<keyword evidence="22" id="KW-1185">Reference proteome</keyword>
<dbReference type="InterPro" id="IPR013083">
    <property type="entry name" value="Znf_RING/FYVE/PHD"/>
</dbReference>
<name>A0A3M7S9P0_BRAPC</name>
<dbReference type="GO" id="GO:0005689">
    <property type="term" value="C:U12-type spliceosomal complex"/>
    <property type="evidence" value="ECO:0007669"/>
    <property type="project" value="UniProtKB-ARBA"/>
</dbReference>
<dbReference type="Gene3D" id="3.30.40.10">
    <property type="entry name" value="Zinc/RING finger domain, C3HC4 (zinc finger)"/>
    <property type="match status" value="1"/>
</dbReference>